<evidence type="ECO:0000313" key="2">
    <source>
        <dbReference type="EMBL" id="SVE06067.1"/>
    </source>
</evidence>
<dbReference type="InterPro" id="IPR002035">
    <property type="entry name" value="VWF_A"/>
</dbReference>
<dbReference type="Pfam" id="PF13519">
    <property type="entry name" value="VWA_2"/>
    <property type="match status" value="1"/>
</dbReference>
<gene>
    <name evidence="2" type="ORF">METZ01_LOCUS458921</name>
</gene>
<dbReference type="EMBL" id="UINC01191423">
    <property type="protein sequence ID" value="SVE06067.1"/>
    <property type="molecule type" value="Genomic_DNA"/>
</dbReference>
<dbReference type="SUPFAM" id="SSF53300">
    <property type="entry name" value="vWA-like"/>
    <property type="match status" value="1"/>
</dbReference>
<dbReference type="Gene3D" id="3.40.50.410">
    <property type="entry name" value="von Willebrand factor, type A domain"/>
    <property type="match status" value="1"/>
</dbReference>
<reference evidence="2" key="1">
    <citation type="submission" date="2018-05" db="EMBL/GenBank/DDBJ databases">
        <authorList>
            <person name="Lanie J.A."/>
            <person name="Ng W.-L."/>
            <person name="Kazmierczak K.M."/>
            <person name="Andrzejewski T.M."/>
            <person name="Davidsen T.M."/>
            <person name="Wayne K.J."/>
            <person name="Tettelin H."/>
            <person name="Glass J.I."/>
            <person name="Rusch D."/>
            <person name="Podicherti R."/>
            <person name="Tsui H.-C.T."/>
            <person name="Winkler M.E."/>
        </authorList>
    </citation>
    <scope>NUCLEOTIDE SEQUENCE</scope>
</reference>
<protein>
    <recommendedName>
        <fullName evidence="1">VWFA domain-containing protein</fullName>
    </recommendedName>
</protein>
<accession>A0A383AE23</accession>
<evidence type="ECO:0000259" key="1">
    <source>
        <dbReference type="Pfam" id="PF13519"/>
    </source>
</evidence>
<sequence length="98" mass="11037">MRYLACTVKTPHVNQKVTPEQHLNLALVIDASGSMQGYPLQAARDTAVELVKMLHPKDVLSVVSFADDFITHLSRKKMDEQGKWEAEREIMMIEARGA</sequence>
<proteinExistence type="predicted"/>
<feature type="non-terminal residue" evidence="2">
    <location>
        <position position="98"/>
    </location>
</feature>
<dbReference type="InterPro" id="IPR036465">
    <property type="entry name" value="vWFA_dom_sf"/>
</dbReference>
<organism evidence="2">
    <name type="scientific">marine metagenome</name>
    <dbReference type="NCBI Taxonomy" id="408172"/>
    <lineage>
        <taxon>unclassified sequences</taxon>
        <taxon>metagenomes</taxon>
        <taxon>ecological metagenomes</taxon>
    </lineage>
</organism>
<dbReference type="AlphaFoldDB" id="A0A383AE23"/>
<feature type="domain" description="VWFA" evidence="1">
    <location>
        <begin position="26"/>
        <end position="81"/>
    </location>
</feature>
<name>A0A383AE23_9ZZZZ</name>